<gene>
    <name evidence="1" type="ORF">DSO57_1018434</name>
</gene>
<dbReference type="EMBL" id="QTSX02000790">
    <property type="protein sequence ID" value="KAJ9084999.1"/>
    <property type="molecule type" value="Genomic_DNA"/>
</dbReference>
<evidence type="ECO:0000313" key="1">
    <source>
        <dbReference type="EMBL" id="KAJ9084999.1"/>
    </source>
</evidence>
<proteinExistence type="predicted"/>
<dbReference type="Proteomes" id="UP001165960">
    <property type="component" value="Unassembled WGS sequence"/>
</dbReference>
<protein>
    <submittedName>
        <fullName evidence="1">Uncharacterized protein</fullName>
    </submittedName>
</protein>
<reference evidence="1" key="1">
    <citation type="submission" date="2022-04" db="EMBL/GenBank/DDBJ databases">
        <title>Genome of the entomopathogenic fungus Entomophthora muscae.</title>
        <authorList>
            <person name="Elya C."/>
            <person name="Lovett B.R."/>
            <person name="Lee E."/>
            <person name="Macias A.M."/>
            <person name="Hajek A.E."/>
            <person name="De Bivort B.L."/>
            <person name="Kasson M.T."/>
            <person name="De Fine Licht H.H."/>
            <person name="Stajich J.E."/>
        </authorList>
    </citation>
    <scope>NUCLEOTIDE SEQUENCE</scope>
    <source>
        <strain evidence="1">Berkeley</strain>
    </source>
</reference>
<accession>A0ACC2UD47</accession>
<sequence length="97" mass="10643">MYITLTGLRNSMVPSSRPWAILGKSLSYIVKLAPILWWAFPSGPAGCLPASSQEPITGWIPDTLCLQVPARFLPPDLPHCSLCCLLAVTLGYCQTYY</sequence>
<organism evidence="1 2">
    <name type="scientific">Entomophthora muscae</name>
    <dbReference type="NCBI Taxonomy" id="34485"/>
    <lineage>
        <taxon>Eukaryota</taxon>
        <taxon>Fungi</taxon>
        <taxon>Fungi incertae sedis</taxon>
        <taxon>Zoopagomycota</taxon>
        <taxon>Entomophthoromycotina</taxon>
        <taxon>Entomophthoromycetes</taxon>
        <taxon>Entomophthorales</taxon>
        <taxon>Entomophthoraceae</taxon>
        <taxon>Entomophthora</taxon>
    </lineage>
</organism>
<comment type="caution">
    <text evidence="1">The sequence shown here is derived from an EMBL/GenBank/DDBJ whole genome shotgun (WGS) entry which is preliminary data.</text>
</comment>
<keyword evidence="2" id="KW-1185">Reference proteome</keyword>
<evidence type="ECO:0000313" key="2">
    <source>
        <dbReference type="Proteomes" id="UP001165960"/>
    </source>
</evidence>
<name>A0ACC2UD47_9FUNG</name>